<accession>A0A251X812</accession>
<dbReference type="Proteomes" id="UP000194798">
    <property type="component" value="Unassembled WGS sequence"/>
</dbReference>
<dbReference type="RefSeq" id="WP_086487976.1">
    <property type="nucleotide sequence ID" value="NZ_MSLT01000012.1"/>
</dbReference>
<dbReference type="AlphaFoldDB" id="A0A251X812"/>
<sequence>MAKITNLVKAAFYKANNKDKQQQTQAATPIHAAPSRQENNGVYFYFVLLNKTELFLQRIAIKSTLLTQQKVRKRIKNGANRVILDVKSKRAYRRFILHLSK</sequence>
<organism evidence="1 2">
    <name type="scientific">Thioflexithrix psekupsensis</name>
    <dbReference type="NCBI Taxonomy" id="1570016"/>
    <lineage>
        <taxon>Bacteria</taxon>
        <taxon>Pseudomonadati</taxon>
        <taxon>Pseudomonadota</taxon>
        <taxon>Gammaproteobacteria</taxon>
        <taxon>Thiotrichales</taxon>
        <taxon>Thioflexithrix</taxon>
    </lineage>
</organism>
<keyword evidence="2" id="KW-1185">Reference proteome</keyword>
<proteinExistence type="predicted"/>
<gene>
    <name evidence="1" type="ORF">TPSD3_07615</name>
</gene>
<dbReference type="EMBL" id="MSLT01000012">
    <property type="protein sequence ID" value="OUD14189.1"/>
    <property type="molecule type" value="Genomic_DNA"/>
</dbReference>
<comment type="caution">
    <text evidence="1">The sequence shown here is derived from an EMBL/GenBank/DDBJ whole genome shotgun (WGS) entry which is preliminary data.</text>
</comment>
<evidence type="ECO:0000313" key="2">
    <source>
        <dbReference type="Proteomes" id="UP000194798"/>
    </source>
</evidence>
<name>A0A251X812_9GAMM</name>
<reference evidence="1 2" key="1">
    <citation type="submission" date="2016-12" db="EMBL/GenBank/DDBJ databases">
        <title>Thioflexothrix psekupsii D3 genome sequencing and assembly.</title>
        <authorList>
            <person name="Fomenkov A."/>
            <person name="Vincze T."/>
            <person name="Grabovich M."/>
            <person name="Anton B.P."/>
            <person name="Dubinina G."/>
            <person name="Orlova M."/>
            <person name="Belousova E."/>
            <person name="Roberts R.J."/>
        </authorList>
    </citation>
    <scope>NUCLEOTIDE SEQUENCE [LARGE SCALE GENOMIC DNA]</scope>
    <source>
        <strain evidence="1">D3</strain>
    </source>
</reference>
<protein>
    <submittedName>
        <fullName evidence="1">Uncharacterized protein</fullName>
    </submittedName>
</protein>
<evidence type="ECO:0000313" key="1">
    <source>
        <dbReference type="EMBL" id="OUD14189.1"/>
    </source>
</evidence>